<dbReference type="GO" id="GO:0012505">
    <property type="term" value="C:endomembrane system"/>
    <property type="evidence" value="ECO:0007669"/>
    <property type="project" value="UniProtKB-SubCell"/>
</dbReference>
<protein>
    <submittedName>
        <fullName evidence="10">SWEET sugar transporter</fullName>
    </submittedName>
</protein>
<evidence type="ECO:0000256" key="3">
    <source>
        <dbReference type="ARBA" id="ARBA00022448"/>
    </source>
</evidence>
<sequence>MNYLFWIFYGMPFVTPDSTLVVTINSIGLAMQLIYTTIFFIYTNKQGRMKIAKFLAAELTVLVIMRTVSMLEIHSHPTRSLFVGICTTAFGITMYLSRLTIMARMQLVPLVITLLMLIMFKVIKTKSVEYMPFLLSLANFTNGSVWPACALIKFDPFIALTNGIGAVSGFAQLILYACYYNSTPRGGDAAKKPSEVQLPVSS</sequence>
<dbReference type="GO" id="GO:0016020">
    <property type="term" value="C:membrane"/>
    <property type="evidence" value="ECO:0007669"/>
    <property type="project" value="InterPro"/>
</dbReference>
<dbReference type="Proteomes" id="UP001370490">
    <property type="component" value="Unassembled WGS sequence"/>
</dbReference>
<dbReference type="AlphaFoldDB" id="A0AAN8Z806"/>
<dbReference type="EMBL" id="JBAMMX010000014">
    <property type="protein sequence ID" value="KAK6928321.1"/>
    <property type="molecule type" value="Genomic_DNA"/>
</dbReference>
<comment type="similarity">
    <text evidence="2">Belongs to the SWEET sugar transporter family.</text>
</comment>
<dbReference type="Gene3D" id="1.20.1280.290">
    <property type="match status" value="1"/>
</dbReference>
<evidence type="ECO:0000256" key="9">
    <source>
        <dbReference type="SAM" id="Phobius"/>
    </source>
</evidence>
<dbReference type="PANTHER" id="PTHR10791:SF236">
    <property type="entry name" value="BIDIRECTIONAL SUGAR TRANSPORTER SWEET8"/>
    <property type="match status" value="1"/>
</dbReference>
<evidence type="ECO:0000256" key="5">
    <source>
        <dbReference type="ARBA" id="ARBA00022692"/>
    </source>
</evidence>
<evidence type="ECO:0000313" key="10">
    <source>
        <dbReference type="EMBL" id="KAK6928321.1"/>
    </source>
</evidence>
<keyword evidence="4 10" id="KW-0762">Sugar transport</keyword>
<comment type="subcellular location">
    <subcellularLocation>
        <location evidence="1">Endomembrane system</location>
        <topology evidence="1">Multi-pass membrane protein</topology>
    </subcellularLocation>
</comment>
<reference evidence="10 11" key="1">
    <citation type="submission" date="2023-12" db="EMBL/GenBank/DDBJ databases">
        <title>A high-quality genome assembly for Dillenia turbinata (Dilleniales).</title>
        <authorList>
            <person name="Chanderbali A."/>
        </authorList>
    </citation>
    <scope>NUCLEOTIDE SEQUENCE [LARGE SCALE GENOMIC DNA]</scope>
    <source>
        <strain evidence="10">LSX21</strain>
        <tissue evidence="10">Leaf</tissue>
    </source>
</reference>
<keyword evidence="5 9" id="KW-0812">Transmembrane</keyword>
<dbReference type="GO" id="GO:0051119">
    <property type="term" value="F:sugar transmembrane transporter activity"/>
    <property type="evidence" value="ECO:0007669"/>
    <property type="project" value="InterPro"/>
</dbReference>
<keyword evidence="6" id="KW-0677">Repeat</keyword>
<dbReference type="FunFam" id="1.20.1280.290:FF:000002">
    <property type="entry name" value="Bidirectional sugar transporter SWEET"/>
    <property type="match status" value="1"/>
</dbReference>
<evidence type="ECO:0000313" key="11">
    <source>
        <dbReference type="Proteomes" id="UP001370490"/>
    </source>
</evidence>
<keyword evidence="8 9" id="KW-0472">Membrane</keyword>
<organism evidence="10 11">
    <name type="scientific">Dillenia turbinata</name>
    <dbReference type="NCBI Taxonomy" id="194707"/>
    <lineage>
        <taxon>Eukaryota</taxon>
        <taxon>Viridiplantae</taxon>
        <taxon>Streptophyta</taxon>
        <taxon>Embryophyta</taxon>
        <taxon>Tracheophyta</taxon>
        <taxon>Spermatophyta</taxon>
        <taxon>Magnoliopsida</taxon>
        <taxon>eudicotyledons</taxon>
        <taxon>Gunneridae</taxon>
        <taxon>Pentapetalae</taxon>
        <taxon>Dilleniales</taxon>
        <taxon>Dilleniaceae</taxon>
        <taxon>Dillenia</taxon>
    </lineage>
</organism>
<evidence type="ECO:0000256" key="6">
    <source>
        <dbReference type="ARBA" id="ARBA00022737"/>
    </source>
</evidence>
<evidence type="ECO:0000256" key="7">
    <source>
        <dbReference type="ARBA" id="ARBA00022989"/>
    </source>
</evidence>
<keyword evidence="3" id="KW-0813">Transport</keyword>
<comment type="caution">
    <text evidence="10">The sequence shown here is derived from an EMBL/GenBank/DDBJ whole genome shotgun (WGS) entry which is preliminary data.</text>
</comment>
<dbReference type="InterPro" id="IPR004316">
    <property type="entry name" value="SWEET_rpt"/>
</dbReference>
<feature type="transmembrane region" description="Helical" evidence="9">
    <location>
        <begin position="79"/>
        <end position="96"/>
    </location>
</feature>
<keyword evidence="7 9" id="KW-1133">Transmembrane helix</keyword>
<gene>
    <name evidence="10" type="ORF">RJ641_006912</name>
</gene>
<dbReference type="GO" id="GO:0051260">
    <property type="term" value="P:protein homooligomerization"/>
    <property type="evidence" value="ECO:0007669"/>
    <property type="project" value="UniProtKB-ARBA"/>
</dbReference>
<evidence type="ECO:0000256" key="1">
    <source>
        <dbReference type="ARBA" id="ARBA00004127"/>
    </source>
</evidence>
<keyword evidence="11" id="KW-1185">Reference proteome</keyword>
<evidence type="ECO:0000256" key="8">
    <source>
        <dbReference type="ARBA" id="ARBA00023136"/>
    </source>
</evidence>
<dbReference type="Pfam" id="PF03083">
    <property type="entry name" value="MtN3_slv"/>
    <property type="match status" value="2"/>
</dbReference>
<dbReference type="InterPro" id="IPR047664">
    <property type="entry name" value="SWEET"/>
</dbReference>
<proteinExistence type="inferred from homology"/>
<feature type="transmembrane region" description="Helical" evidence="9">
    <location>
        <begin position="20"/>
        <end position="42"/>
    </location>
</feature>
<name>A0AAN8Z806_9MAGN</name>
<feature type="transmembrane region" description="Helical" evidence="9">
    <location>
        <begin position="157"/>
        <end position="179"/>
    </location>
</feature>
<accession>A0AAN8Z806</accession>
<evidence type="ECO:0000256" key="4">
    <source>
        <dbReference type="ARBA" id="ARBA00022597"/>
    </source>
</evidence>
<feature type="non-terminal residue" evidence="10">
    <location>
        <position position="202"/>
    </location>
</feature>
<evidence type="ECO:0000256" key="2">
    <source>
        <dbReference type="ARBA" id="ARBA00007809"/>
    </source>
</evidence>
<dbReference type="PANTHER" id="PTHR10791">
    <property type="entry name" value="RAG1-ACTIVATING PROTEIN 1"/>
    <property type="match status" value="1"/>
</dbReference>
<feature type="transmembrane region" description="Helical" evidence="9">
    <location>
        <begin position="103"/>
        <end position="123"/>
    </location>
</feature>